<organism evidence="2 3">
    <name type="scientific">Caenorhabditis briggsae</name>
    <dbReference type="NCBI Taxonomy" id="6238"/>
    <lineage>
        <taxon>Eukaryota</taxon>
        <taxon>Metazoa</taxon>
        <taxon>Ecdysozoa</taxon>
        <taxon>Nematoda</taxon>
        <taxon>Chromadorea</taxon>
        <taxon>Rhabditida</taxon>
        <taxon>Rhabditina</taxon>
        <taxon>Rhabditomorpha</taxon>
        <taxon>Rhabditoidea</taxon>
        <taxon>Rhabditidae</taxon>
        <taxon>Peloderinae</taxon>
        <taxon>Caenorhabditis</taxon>
    </lineage>
</organism>
<keyword evidence="3" id="KW-1185">Reference proteome</keyword>
<protein>
    <submittedName>
        <fullName evidence="2">Uncharacterized protein</fullName>
    </submittedName>
</protein>
<evidence type="ECO:0000313" key="3">
    <source>
        <dbReference type="Proteomes" id="UP000829354"/>
    </source>
</evidence>
<sequence length="125" mass="14691">MSGRDLKNGSQKAEPNKVTVVVLFEKRKTKKKEERALFEYALKHILTSSDKWLAWNAYMEWPFRRYIFNRHDRPVPPAPPPPCPKNRKGKKNGKNETPTKGRERRNKTSGQGGVRWMDGWGKDYY</sequence>
<name>A0AAE9JUV4_CAEBR</name>
<evidence type="ECO:0000256" key="1">
    <source>
        <dbReference type="SAM" id="MobiDB-lite"/>
    </source>
</evidence>
<dbReference type="EMBL" id="CP092625">
    <property type="protein sequence ID" value="UMM43439.1"/>
    <property type="molecule type" value="Genomic_DNA"/>
</dbReference>
<accession>A0AAE9JUV4</accession>
<feature type="region of interest" description="Disordered" evidence="1">
    <location>
        <begin position="70"/>
        <end position="125"/>
    </location>
</feature>
<feature type="compositionally biased region" description="Pro residues" evidence="1">
    <location>
        <begin position="75"/>
        <end position="84"/>
    </location>
</feature>
<reference evidence="2 3" key="1">
    <citation type="submission" date="2022-04" db="EMBL/GenBank/DDBJ databases">
        <title>Chromosome-level reference genomes for two strains of Caenorhabditis briggsae: an improved platform for comparative genomics.</title>
        <authorList>
            <person name="Stevens L."/>
            <person name="Andersen E."/>
        </authorList>
    </citation>
    <scope>NUCLEOTIDE SEQUENCE [LARGE SCALE GENOMIC DNA]</scope>
    <source>
        <strain evidence="2">VX34</strain>
        <tissue evidence="2">Whole-organism</tissue>
    </source>
</reference>
<dbReference type="Proteomes" id="UP000829354">
    <property type="component" value="Chromosome X"/>
</dbReference>
<gene>
    <name evidence="2" type="ORF">L5515_018929</name>
</gene>
<evidence type="ECO:0000313" key="2">
    <source>
        <dbReference type="EMBL" id="UMM43439.1"/>
    </source>
</evidence>
<proteinExistence type="predicted"/>
<dbReference type="AlphaFoldDB" id="A0AAE9JUV4"/>